<keyword evidence="10" id="KW-1185">Reference proteome</keyword>
<evidence type="ECO:0000313" key="10">
    <source>
        <dbReference type="Proteomes" id="UP000584663"/>
    </source>
</evidence>
<dbReference type="PANTHER" id="PTHR32439:SF9">
    <property type="entry name" value="BLR3264 PROTEIN"/>
    <property type="match status" value="1"/>
</dbReference>
<dbReference type="SUPFAM" id="SSF56014">
    <property type="entry name" value="Nitrite and sulphite reductase 4Fe-4S domain-like"/>
    <property type="match status" value="1"/>
</dbReference>
<dbReference type="InterPro" id="IPR005117">
    <property type="entry name" value="NiRdtase/SiRdtase_haem-b_fer"/>
</dbReference>
<evidence type="ECO:0000256" key="6">
    <source>
        <dbReference type="ARBA" id="ARBA00023014"/>
    </source>
</evidence>
<dbReference type="EMBL" id="JAFHKU010000135">
    <property type="protein sequence ID" value="MBN3560439.1"/>
    <property type="molecule type" value="Genomic_DNA"/>
</dbReference>
<keyword evidence="2" id="KW-0349">Heme</keyword>
<organism evidence="9 11">
    <name type="scientific">Sphingomonas yabuuchiae</name>
    <dbReference type="NCBI Taxonomy" id="172044"/>
    <lineage>
        <taxon>Bacteria</taxon>
        <taxon>Pseudomonadati</taxon>
        <taxon>Pseudomonadota</taxon>
        <taxon>Alphaproteobacteria</taxon>
        <taxon>Sphingomonadales</taxon>
        <taxon>Sphingomonadaceae</taxon>
        <taxon>Sphingomonas</taxon>
    </lineage>
</organism>
<gene>
    <name evidence="8" type="ORF">GGQ89_002498</name>
    <name evidence="9" type="ORF">JYA60_19630</name>
</gene>
<evidence type="ECO:0000259" key="7">
    <source>
        <dbReference type="Pfam" id="PF03460"/>
    </source>
</evidence>
<dbReference type="AlphaFoldDB" id="A0AA41A3A0"/>
<dbReference type="Gene3D" id="3.90.480.20">
    <property type="match status" value="1"/>
</dbReference>
<dbReference type="InterPro" id="IPR045854">
    <property type="entry name" value="NO2/SO3_Rdtase_4Fe4S_sf"/>
</dbReference>
<evidence type="ECO:0000256" key="3">
    <source>
        <dbReference type="ARBA" id="ARBA00022723"/>
    </source>
</evidence>
<dbReference type="RefSeq" id="WP_184106006.1">
    <property type="nucleotide sequence ID" value="NZ_JACHNX010000009.1"/>
</dbReference>
<evidence type="ECO:0000313" key="11">
    <source>
        <dbReference type="Proteomes" id="UP000704529"/>
    </source>
</evidence>
<proteinExistence type="predicted"/>
<dbReference type="EMBL" id="JACHNX010000009">
    <property type="protein sequence ID" value="MBB4610268.1"/>
    <property type="molecule type" value="Genomic_DNA"/>
</dbReference>
<keyword evidence="5" id="KW-0408">Iron</keyword>
<reference evidence="8 10" key="1">
    <citation type="submission" date="2020-08" db="EMBL/GenBank/DDBJ databases">
        <title>Genomic Encyclopedia of Type Strains, Phase IV (KMG-IV): sequencing the most valuable type-strain genomes for metagenomic binning, comparative biology and taxonomic classification.</title>
        <authorList>
            <person name="Goeker M."/>
        </authorList>
    </citation>
    <scope>NUCLEOTIDE SEQUENCE [LARGE SCALE GENOMIC DNA]</scope>
    <source>
        <strain evidence="8 10">DSM 14562</strain>
    </source>
</reference>
<dbReference type="Pfam" id="PF03460">
    <property type="entry name" value="NIR_SIR_ferr"/>
    <property type="match status" value="1"/>
</dbReference>
<evidence type="ECO:0000256" key="2">
    <source>
        <dbReference type="ARBA" id="ARBA00022617"/>
    </source>
</evidence>
<dbReference type="PANTHER" id="PTHR32439">
    <property type="entry name" value="FERREDOXIN--NITRITE REDUCTASE, CHLOROPLASTIC"/>
    <property type="match status" value="1"/>
</dbReference>
<dbReference type="Proteomes" id="UP000704529">
    <property type="component" value="Unassembled WGS sequence"/>
</dbReference>
<dbReference type="GO" id="GO:0051539">
    <property type="term" value="F:4 iron, 4 sulfur cluster binding"/>
    <property type="evidence" value="ECO:0007669"/>
    <property type="project" value="UniProtKB-KW"/>
</dbReference>
<dbReference type="GO" id="GO:0046872">
    <property type="term" value="F:metal ion binding"/>
    <property type="evidence" value="ECO:0007669"/>
    <property type="project" value="UniProtKB-KW"/>
</dbReference>
<keyword evidence="3" id="KW-0479">Metal-binding</keyword>
<dbReference type="GO" id="GO:0043818">
    <property type="term" value="F:precorrin-3B synthase activity"/>
    <property type="evidence" value="ECO:0007669"/>
    <property type="project" value="UniProtKB-EC"/>
</dbReference>
<keyword evidence="1" id="KW-0004">4Fe-4S</keyword>
<evidence type="ECO:0000256" key="1">
    <source>
        <dbReference type="ARBA" id="ARBA00022485"/>
    </source>
</evidence>
<dbReference type="Gene3D" id="3.30.413.10">
    <property type="entry name" value="Sulfite Reductase Hemoprotein, domain 1"/>
    <property type="match status" value="1"/>
</dbReference>
<evidence type="ECO:0000256" key="5">
    <source>
        <dbReference type="ARBA" id="ARBA00023004"/>
    </source>
</evidence>
<keyword evidence="4 8" id="KW-0560">Oxidoreductase</keyword>
<keyword evidence="6" id="KW-0411">Iron-sulfur</keyword>
<evidence type="ECO:0000313" key="8">
    <source>
        <dbReference type="EMBL" id="MBB4610268.1"/>
    </source>
</evidence>
<dbReference type="Proteomes" id="UP000584663">
    <property type="component" value="Unassembled WGS sequence"/>
</dbReference>
<evidence type="ECO:0000313" key="9">
    <source>
        <dbReference type="EMBL" id="MBN3560439.1"/>
    </source>
</evidence>
<sequence>MSGFVVKGWCPDAFRPMMAGDGLLVRVRPPLGRLTAEQAEGLCAGAIRHGNGQIDLTARANLQIRGVTEAGWPTLLAELQALGLVDPDPVSEGRGAILINPDWREGDDSHAIASELRARLAELPELPGKVGFIIDAGPSPIVMDASGDFRIERTATGTLALRGDGRSSGVAVTRPNAVDALIRLAHWFSESGGCTAGRMTRHKVALPDWAQGDAVPASGKAMQPGAHPIGAVYGLPFGRIDAALLAAFVRSHGCALRLTPWRLLIAEGVAPAPVADMLLADSPILHVDACVGAPACPQASVETRGLAVRLAPLIDGHLHVSGCAKGCARARAADWVLTGREGAFDLARHARAGAAPLHTGLTPERAVALLGAC</sequence>
<comment type="caution">
    <text evidence="9">The sequence shown here is derived from an EMBL/GenBank/DDBJ whole genome shotgun (WGS) entry which is preliminary data.</text>
</comment>
<reference evidence="9" key="2">
    <citation type="submission" date="2021-01" db="EMBL/GenBank/DDBJ databases">
        <title>Genome Sequencing of Type Strains.</title>
        <authorList>
            <person name="Lemaire J.F."/>
            <person name="Inderbitzin P."/>
            <person name="Collins S.B."/>
            <person name="Wespe N."/>
            <person name="Knight-Connoni V."/>
        </authorList>
    </citation>
    <scope>NUCLEOTIDE SEQUENCE</scope>
    <source>
        <strain evidence="9">DSM 14562</strain>
    </source>
</reference>
<dbReference type="InterPro" id="IPR051329">
    <property type="entry name" value="NIR_SIR_4Fe-4S"/>
</dbReference>
<dbReference type="InterPro" id="IPR036136">
    <property type="entry name" value="Nit/Sulf_reduc_fer-like_dom_sf"/>
</dbReference>
<feature type="domain" description="Nitrite/Sulfite reductase ferredoxin-like" evidence="7">
    <location>
        <begin position="17"/>
        <end position="81"/>
    </location>
</feature>
<evidence type="ECO:0000256" key="4">
    <source>
        <dbReference type="ARBA" id="ARBA00023002"/>
    </source>
</evidence>
<dbReference type="SUPFAM" id="SSF55124">
    <property type="entry name" value="Nitrite/Sulfite reductase N-terminal domain-like"/>
    <property type="match status" value="1"/>
</dbReference>
<accession>A0AA41A3A0</accession>
<dbReference type="EC" id="1.14.13.83" evidence="8"/>
<name>A0AA41A3A0_9SPHN</name>
<protein>
    <submittedName>
        <fullName evidence="9">Cobalamin biosynthesis protein CobG</fullName>
    </submittedName>
    <submittedName>
        <fullName evidence="8">Precorrin-3B synthase</fullName>
        <ecNumber evidence="8">1.14.13.83</ecNumber>
    </submittedName>
</protein>